<dbReference type="Proteomes" id="UP001239111">
    <property type="component" value="Chromosome 1"/>
</dbReference>
<proteinExistence type="predicted"/>
<dbReference type="EMBL" id="CM056741">
    <property type="protein sequence ID" value="KAJ8684095.1"/>
    <property type="molecule type" value="Genomic_DNA"/>
</dbReference>
<sequence>MSGHGNGLSDLEREHGNERNSGFIHKCFAGIQDLLIHGRRRTPAFEGRHGECSSPHDLCGQIGEKRSSRGNAPIQGCPAGRLAIRPARKSVVQAHGSGIGGEIPLPMPVSMQAKLCPHRKSASGGPEKFGEVL</sequence>
<accession>A0ACC2PL15</accession>
<gene>
    <name evidence="1" type="ORF">QAD02_019887</name>
</gene>
<evidence type="ECO:0000313" key="2">
    <source>
        <dbReference type="Proteomes" id="UP001239111"/>
    </source>
</evidence>
<evidence type="ECO:0000313" key="1">
    <source>
        <dbReference type="EMBL" id="KAJ8684095.1"/>
    </source>
</evidence>
<protein>
    <submittedName>
        <fullName evidence="1">Uncharacterized protein</fullName>
    </submittedName>
</protein>
<name>A0ACC2PL15_9HYME</name>
<organism evidence="1 2">
    <name type="scientific">Eretmocerus hayati</name>
    <dbReference type="NCBI Taxonomy" id="131215"/>
    <lineage>
        <taxon>Eukaryota</taxon>
        <taxon>Metazoa</taxon>
        <taxon>Ecdysozoa</taxon>
        <taxon>Arthropoda</taxon>
        <taxon>Hexapoda</taxon>
        <taxon>Insecta</taxon>
        <taxon>Pterygota</taxon>
        <taxon>Neoptera</taxon>
        <taxon>Endopterygota</taxon>
        <taxon>Hymenoptera</taxon>
        <taxon>Apocrita</taxon>
        <taxon>Proctotrupomorpha</taxon>
        <taxon>Chalcidoidea</taxon>
        <taxon>Aphelinidae</taxon>
        <taxon>Aphelininae</taxon>
        <taxon>Eretmocerus</taxon>
    </lineage>
</organism>
<keyword evidence="2" id="KW-1185">Reference proteome</keyword>
<reference evidence="1" key="1">
    <citation type="submission" date="2023-04" db="EMBL/GenBank/DDBJ databases">
        <title>A chromosome-level genome assembly of the parasitoid wasp Eretmocerus hayati.</title>
        <authorList>
            <person name="Zhong Y."/>
            <person name="Liu S."/>
            <person name="Liu Y."/>
        </authorList>
    </citation>
    <scope>NUCLEOTIDE SEQUENCE</scope>
    <source>
        <strain evidence="1">ZJU_SS_LIU_2023</strain>
    </source>
</reference>
<comment type="caution">
    <text evidence="1">The sequence shown here is derived from an EMBL/GenBank/DDBJ whole genome shotgun (WGS) entry which is preliminary data.</text>
</comment>